<feature type="region of interest" description="Disordered" evidence="1">
    <location>
        <begin position="131"/>
        <end position="206"/>
    </location>
</feature>
<organism evidence="2 3">
    <name type="scientific">Myxococcus virescens</name>
    <dbReference type="NCBI Taxonomy" id="83456"/>
    <lineage>
        <taxon>Bacteria</taxon>
        <taxon>Pseudomonadati</taxon>
        <taxon>Myxococcota</taxon>
        <taxon>Myxococcia</taxon>
        <taxon>Myxococcales</taxon>
        <taxon>Cystobacterineae</taxon>
        <taxon>Myxococcaceae</taxon>
        <taxon>Myxococcus</taxon>
    </lineage>
</organism>
<feature type="region of interest" description="Disordered" evidence="1">
    <location>
        <begin position="35"/>
        <end position="58"/>
    </location>
</feature>
<evidence type="ECO:0000313" key="2">
    <source>
        <dbReference type="EMBL" id="SDF36174.1"/>
    </source>
</evidence>
<dbReference type="Proteomes" id="UP000198717">
    <property type="component" value="Unassembled WGS sequence"/>
</dbReference>
<feature type="compositionally biased region" description="Basic and acidic residues" evidence="1">
    <location>
        <begin position="197"/>
        <end position="206"/>
    </location>
</feature>
<evidence type="ECO:0000256" key="1">
    <source>
        <dbReference type="SAM" id="MobiDB-lite"/>
    </source>
</evidence>
<protein>
    <recommendedName>
        <fullName evidence="4">Vegetative protein</fullName>
    </recommendedName>
</protein>
<reference evidence="2 3" key="1">
    <citation type="submission" date="2016-10" db="EMBL/GenBank/DDBJ databases">
        <authorList>
            <person name="Varghese N."/>
            <person name="Submissions S."/>
        </authorList>
    </citation>
    <scope>NUCLEOTIDE SEQUENCE [LARGE SCALE GENOMIC DNA]</scope>
    <source>
        <strain evidence="2 3">DSM 2260</strain>
    </source>
</reference>
<name>A0ABY0NF94_9BACT</name>
<keyword evidence="3" id="KW-1185">Reference proteome</keyword>
<dbReference type="EMBL" id="FNAJ01000035">
    <property type="protein sequence ID" value="SDF36174.1"/>
    <property type="molecule type" value="Genomic_DNA"/>
</dbReference>
<sequence length="206" mass="21684">MPSIESALRTAIRREATGPVASLTAALNRLANRLAREPKQAQPARTGRNTGPTVATRPVPAPVEAAPPAAAAPAPTASACAVIGCKRPLRSQGYCAAHYQKRRLMMATGRLHAAWVEDAAPHSIPEVILPRGRRPKADAAPPAPKPPVSATPRMWVRKKGAAGADGTSGQGTPTPAGQPPLASERERATATAQRWANEFRSRTRRA</sequence>
<evidence type="ECO:0000313" key="3">
    <source>
        <dbReference type="Proteomes" id="UP000198717"/>
    </source>
</evidence>
<gene>
    <name evidence="2" type="ORF">SAMN04488504_13512</name>
</gene>
<evidence type="ECO:0008006" key="4">
    <source>
        <dbReference type="Google" id="ProtNLM"/>
    </source>
</evidence>
<proteinExistence type="predicted"/>
<accession>A0ABY0NF94</accession>
<comment type="caution">
    <text evidence="2">The sequence shown here is derived from an EMBL/GenBank/DDBJ whole genome shotgun (WGS) entry which is preliminary data.</text>
</comment>